<gene>
    <name evidence="4" type="ORF">BN59_01435</name>
</gene>
<dbReference type="InterPro" id="IPR000073">
    <property type="entry name" value="AB_hydrolase_1"/>
</dbReference>
<dbReference type="Pfam" id="PF00561">
    <property type="entry name" value="Abhydrolase_1"/>
    <property type="match status" value="1"/>
</dbReference>
<evidence type="ECO:0000313" key="4">
    <source>
        <dbReference type="EMBL" id="CDZ77153.1"/>
    </source>
</evidence>
<dbReference type="STRING" id="1034943.BN59_01435"/>
<protein>
    <submittedName>
        <fullName evidence="4">Tropinesterase</fullName>
    </submittedName>
</protein>
<name>A0A078KZH5_9GAMM</name>
<dbReference type="InterPro" id="IPR050266">
    <property type="entry name" value="AB_hydrolase_sf"/>
</dbReference>
<dbReference type="OrthoDB" id="149912at2"/>
<dbReference type="GO" id="GO:0016020">
    <property type="term" value="C:membrane"/>
    <property type="evidence" value="ECO:0007669"/>
    <property type="project" value="TreeGrafter"/>
</dbReference>
<sequence>MESTSLKSINYEEKSINLPGFSIGLKIWHADCPNPVLCLHGKMDNAASFDFLAPLFPDRQFVAVDYPGTGVSSAYPEGVMPNWKNDAFLMLHLIKELGWKSFDIIAHSLGSLLATTIAIAKPQQLGRMVFLDILGPTANFIEQRINYFHHDLETYLSFNPQQRALFVDQESAIRDRMKIGNISYHAAQALVRRGTIKAKDGWYWTFDQRLRCLSSTLPAEDELRQMLRAIEVPVGLIRAKQGVSYPQELFQDRAQCLSDLTIYEVDGGHHVHMDNPVPVAHFISHFFG</sequence>
<evidence type="ECO:0000256" key="1">
    <source>
        <dbReference type="ARBA" id="ARBA00008645"/>
    </source>
</evidence>
<dbReference type="Gene3D" id="3.40.50.1820">
    <property type="entry name" value="alpha/beta hydrolase"/>
    <property type="match status" value="1"/>
</dbReference>
<dbReference type="PANTHER" id="PTHR43798">
    <property type="entry name" value="MONOACYLGLYCEROL LIPASE"/>
    <property type="match status" value="1"/>
</dbReference>
<dbReference type="GO" id="GO:0016787">
    <property type="term" value="F:hydrolase activity"/>
    <property type="evidence" value="ECO:0007669"/>
    <property type="project" value="UniProtKB-KW"/>
</dbReference>
<keyword evidence="5" id="KW-1185">Reference proteome</keyword>
<organism evidence="4 5">
    <name type="scientific">Legionella massiliensis</name>
    <dbReference type="NCBI Taxonomy" id="1034943"/>
    <lineage>
        <taxon>Bacteria</taxon>
        <taxon>Pseudomonadati</taxon>
        <taxon>Pseudomonadota</taxon>
        <taxon>Gammaproteobacteria</taxon>
        <taxon>Legionellales</taxon>
        <taxon>Legionellaceae</taxon>
        <taxon>Legionella</taxon>
    </lineage>
</organism>
<dbReference type="EMBL" id="CCSB01000001">
    <property type="protein sequence ID" value="CDZ77153.1"/>
    <property type="molecule type" value="Genomic_DNA"/>
</dbReference>
<comment type="similarity">
    <text evidence="1">Belongs to the AB hydrolase superfamily.</text>
</comment>
<dbReference type="eggNOG" id="COG0596">
    <property type="taxonomic scope" value="Bacteria"/>
</dbReference>
<dbReference type="PANTHER" id="PTHR43798:SF14">
    <property type="entry name" value="SERINE HYDROLASE-LIKE PROTEIN DDB_G0286239"/>
    <property type="match status" value="1"/>
</dbReference>
<evidence type="ECO:0000256" key="2">
    <source>
        <dbReference type="ARBA" id="ARBA00022801"/>
    </source>
</evidence>
<accession>A0A078KZH5</accession>
<evidence type="ECO:0000259" key="3">
    <source>
        <dbReference type="Pfam" id="PF00561"/>
    </source>
</evidence>
<dbReference type="InterPro" id="IPR029058">
    <property type="entry name" value="AB_hydrolase_fold"/>
</dbReference>
<feature type="domain" description="AB hydrolase-1" evidence="3">
    <location>
        <begin position="34"/>
        <end position="159"/>
    </location>
</feature>
<reference evidence="4 5" key="1">
    <citation type="submission" date="2014-06" db="EMBL/GenBank/DDBJ databases">
        <authorList>
            <person name="Urmite Genomes Urmite Genomes"/>
        </authorList>
    </citation>
    <scope>NUCLEOTIDE SEQUENCE [LARGE SCALE GENOMIC DNA]</scope>
</reference>
<keyword evidence="2" id="KW-0378">Hydrolase</keyword>
<proteinExistence type="inferred from homology"/>
<evidence type="ECO:0000313" key="5">
    <source>
        <dbReference type="Proteomes" id="UP000044071"/>
    </source>
</evidence>
<dbReference type="AlphaFoldDB" id="A0A078KZH5"/>
<dbReference type="Proteomes" id="UP000044071">
    <property type="component" value="Unassembled WGS sequence"/>
</dbReference>
<dbReference type="SUPFAM" id="SSF53474">
    <property type="entry name" value="alpha/beta-Hydrolases"/>
    <property type="match status" value="1"/>
</dbReference>